<dbReference type="AlphaFoldDB" id="A0A814PYM9"/>
<evidence type="ECO:0000313" key="2">
    <source>
        <dbReference type="EMBL" id="CAF1112220.1"/>
    </source>
</evidence>
<dbReference type="EMBL" id="CAJNOG010000246">
    <property type="protein sequence ID" value="CAF1112220.1"/>
    <property type="molecule type" value="Genomic_DNA"/>
</dbReference>
<accession>A0A814PYM9</accession>
<dbReference type="Proteomes" id="UP000663845">
    <property type="component" value="Unassembled WGS sequence"/>
</dbReference>
<protein>
    <recommendedName>
        <fullName evidence="1">F-box domain-containing protein</fullName>
    </recommendedName>
</protein>
<feature type="domain" description="F-box" evidence="1">
    <location>
        <begin position="1"/>
        <end position="50"/>
    </location>
</feature>
<evidence type="ECO:0000259" key="1">
    <source>
        <dbReference type="PROSITE" id="PS50181"/>
    </source>
</evidence>
<dbReference type="PROSITE" id="PS50181">
    <property type="entry name" value="FBOX"/>
    <property type="match status" value="1"/>
</dbReference>
<reference evidence="2" key="1">
    <citation type="submission" date="2021-02" db="EMBL/GenBank/DDBJ databases">
        <authorList>
            <person name="Nowell W R."/>
        </authorList>
    </citation>
    <scope>NUCLEOTIDE SEQUENCE</scope>
</reference>
<evidence type="ECO:0000313" key="3">
    <source>
        <dbReference type="Proteomes" id="UP000663845"/>
    </source>
</evidence>
<proteinExistence type="predicted"/>
<gene>
    <name evidence="2" type="ORF">JYZ213_LOCUS21992</name>
</gene>
<dbReference type="InterPro" id="IPR001810">
    <property type="entry name" value="F-box_dom"/>
</dbReference>
<sequence>MTLELLPNEVIIHCFQYLNAIDLFNGFDKLNYRLQNLIENIPICFNFQHVKRITFDKFCNKIVLNPNLKQQIYSLKLSNELDTCGQIKLFLSLFSLNKFCQLRSLTLINVDENEIEMLKLILPSLSNLSYFCDYSMKIDNTTLSVFSLPNLRKLIVGDILDCSLLTEKTTFLTHLTVAHCSPVVFDKLFKYAPMLKYLNVKRLEEQNWFFGRILDLASVRTIYLTQLNLCIYELELEHIEILLREKPNLKILILSIISQDKNIVDSDRWQKFISLHLPYLHIFKFCFSIKLSCVYSWVCNGPFYEFEGQFQRDFWNKQHHWHTVYQLEESSASIFTIPYNKNDYILTSHTQLNCQNILIDTSKLFDNVTNLILSLNGISKHCHTPMIFSNIKTLVLKEEHDPKWSDYIVPIIESIRSSKLIMNLFNLQRLDIKRTCTIELPLILLQILKETPHLSSLSIDRIDLISLLTNDELCNYFSKLITKLKIRDYTHWGSNAFNSLEQVWNIFSNIEQLKCYIDSLNDILVLFNRLPKLLNLTVVCDPDSDDDLQLWLQNNISQLNANFFVDTYDGSLNFCINKSM</sequence>
<name>A0A814PYM9_9BILA</name>
<organism evidence="2 3">
    <name type="scientific">Adineta steineri</name>
    <dbReference type="NCBI Taxonomy" id="433720"/>
    <lineage>
        <taxon>Eukaryota</taxon>
        <taxon>Metazoa</taxon>
        <taxon>Spiralia</taxon>
        <taxon>Gnathifera</taxon>
        <taxon>Rotifera</taxon>
        <taxon>Eurotatoria</taxon>
        <taxon>Bdelloidea</taxon>
        <taxon>Adinetida</taxon>
        <taxon>Adinetidae</taxon>
        <taxon>Adineta</taxon>
    </lineage>
</organism>
<comment type="caution">
    <text evidence="2">The sequence shown here is derived from an EMBL/GenBank/DDBJ whole genome shotgun (WGS) entry which is preliminary data.</text>
</comment>